<gene>
    <name evidence="2" type="ORF">DPMN_122172</name>
</gene>
<organism evidence="2 3">
    <name type="scientific">Dreissena polymorpha</name>
    <name type="common">Zebra mussel</name>
    <name type="synonym">Mytilus polymorpha</name>
    <dbReference type="NCBI Taxonomy" id="45954"/>
    <lineage>
        <taxon>Eukaryota</taxon>
        <taxon>Metazoa</taxon>
        <taxon>Spiralia</taxon>
        <taxon>Lophotrochozoa</taxon>
        <taxon>Mollusca</taxon>
        <taxon>Bivalvia</taxon>
        <taxon>Autobranchia</taxon>
        <taxon>Heteroconchia</taxon>
        <taxon>Euheterodonta</taxon>
        <taxon>Imparidentia</taxon>
        <taxon>Neoheterodontei</taxon>
        <taxon>Myida</taxon>
        <taxon>Dreissenoidea</taxon>
        <taxon>Dreissenidae</taxon>
        <taxon>Dreissena</taxon>
    </lineage>
</organism>
<reference evidence="2" key="2">
    <citation type="submission" date="2020-11" db="EMBL/GenBank/DDBJ databases">
        <authorList>
            <person name="McCartney M.A."/>
            <person name="Auch B."/>
            <person name="Kono T."/>
            <person name="Mallez S."/>
            <person name="Becker A."/>
            <person name="Gohl D.M."/>
            <person name="Silverstein K.A.T."/>
            <person name="Koren S."/>
            <person name="Bechman K.B."/>
            <person name="Herman A."/>
            <person name="Abrahante J.E."/>
            <person name="Garbe J."/>
        </authorList>
    </citation>
    <scope>NUCLEOTIDE SEQUENCE</scope>
    <source>
        <strain evidence="2">Duluth1</strain>
        <tissue evidence="2">Whole animal</tissue>
    </source>
</reference>
<evidence type="ECO:0000256" key="1">
    <source>
        <dbReference type="SAM" id="MobiDB-lite"/>
    </source>
</evidence>
<accession>A0A9D4GN28</accession>
<feature type="compositionally biased region" description="Polar residues" evidence="1">
    <location>
        <begin position="95"/>
        <end position="107"/>
    </location>
</feature>
<keyword evidence="3" id="KW-1185">Reference proteome</keyword>
<proteinExistence type="predicted"/>
<evidence type="ECO:0000313" key="3">
    <source>
        <dbReference type="Proteomes" id="UP000828390"/>
    </source>
</evidence>
<name>A0A9D4GN28_DREPO</name>
<dbReference type="Proteomes" id="UP000828390">
    <property type="component" value="Unassembled WGS sequence"/>
</dbReference>
<dbReference type="EMBL" id="JAIWYP010000005">
    <property type="protein sequence ID" value="KAH3820426.1"/>
    <property type="molecule type" value="Genomic_DNA"/>
</dbReference>
<evidence type="ECO:0000313" key="2">
    <source>
        <dbReference type="EMBL" id="KAH3820426.1"/>
    </source>
</evidence>
<sequence length="138" mass="15017">MGFCHRLLFTVYTTAGKFTSCYNAVKAQSHYDAGRALVRDQASTGMKRGPTGMIWCSTGMNRGRPGLHRESIEMFNTYGMNKESPSRTGNERRGTGNNRDCTGNNRDGTLAPPGPKHTPAEPRQRPSGAPVNAGRVSL</sequence>
<feature type="region of interest" description="Disordered" evidence="1">
    <location>
        <begin position="75"/>
        <end position="138"/>
    </location>
</feature>
<comment type="caution">
    <text evidence="2">The sequence shown here is derived from an EMBL/GenBank/DDBJ whole genome shotgun (WGS) entry which is preliminary data.</text>
</comment>
<dbReference type="AlphaFoldDB" id="A0A9D4GN28"/>
<protein>
    <submittedName>
        <fullName evidence="2">Uncharacterized protein</fullName>
    </submittedName>
</protein>
<reference evidence="2" key="1">
    <citation type="journal article" date="2019" name="bioRxiv">
        <title>The Genome of the Zebra Mussel, Dreissena polymorpha: A Resource for Invasive Species Research.</title>
        <authorList>
            <person name="McCartney M.A."/>
            <person name="Auch B."/>
            <person name="Kono T."/>
            <person name="Mallez S."/>
            <person name="Zhang Y."/>
            <person name="Obille A."/>
            <person name="Becker A."/>
            <person name="Abrahante J.E."/>
            <person name="Garbe J."/>
            <person name="Badalamenti J.P."/>
            <person name="Herman A."/>
            <person name="Mangelson H."/>
            <person name="Liachko I."/>
            <person name="Sullivan S."/>
            <person name="Sone E.D."/>
            <person name="Koren S."/>
            <person name="Silverstein K.A.T."/>
            <person name="Beckman K.B."/>
            <person name="Gohl D.M."/>
        </authorList>
    </citation>
    <scope>NUCLEOTIDE SEQUENCE</scope>
    <source>
        <strain evidence="2">Duluth1</strain>
        <tissue evidence="2">Whole animal</tissue>
    </source>
</reference>